<evidence type="ECO:0000313" key="8">
    <source>
        <dbReference type="Proteomes" id="UP000230161"/>
    </source>
</evidence>
<evidence type="ECO:0000256" key="4">
    <source>
        <dbReference type="SAM" id="MobiDB-lite"/>
    </source>
</evidence>
<dbReference type="PANTHER" id="PTHR30024:SF47">
    <property type="entry name" value="TAURINE-BINDING PERIPLASMIC PROTEIN"/>
    <property type="match status" value="1"/>
</dbReference>
<evidence type="ECO:0000259" key="6">
    <source>
        <dbReference type="Pfam" id="PF09084"/>
    </source>
</evidence>
<evidence type="ECO:0000256" key="1">
    <source>
        <dbReference type="ARBA" id="ARBA00004418"/>
    </source>
</evidence>
<sequence>MRKLLFVVSTAVLVAATLAGCSSPDSSPTSGSGDSPEGKTLTLAHESPWNIEGTPMEFAVEKLKEDGYNVEVTYFDTPEALSQAVASGEVDAGVTSAGTVFSAIDAGAPLKNFLGLSRPNYVMVAKKDLDTCESLEGKRLAIHSQEGTTGTLTDKWLSEVCPDTKPDIFVLPGSENRIAGLIADQVDASPVDVISSMLLIDQYPDDFGLIDGYGDPDVMADYLFGNTDFLANEPEMAQDLVDAYMVGFDKVNSDPEAAEDLAVSLLPDLDPDIVREAVKYWIDEGMWSPVDGMDDDVVQSTIDLYALTTPYTNVKKPADVIDDQFMNSVNG</sequence>
<evidence type="ECO:0000256" key="2">
    <source>
        <dbReference type="ARBA" id="ARBA00010742"/>
    </source>
</evidence>
<proteinExistence type="inferred from homology"/>
<keyword evidence="8" id="KW-1185">Reference proteome</keyword>
<protein>
    <submittedName>
        <fullName evidence="7">ABC-type nitrate/sulfonate/bicarbonate transport system substrate-binding protein</fullName>
    </submittedName>
</protein>
<feature type="signal peptide" evidence="5">
    <location>
        <begin position="1"/>
        <end position="19"/>
    </location>
</feature>
<dbReference type="InterPro" id="IPR015168">
    <property type="entry name" value="SsuA/THI5"/>
</dbReference>
<dbReference type="PANTHER" id="PTHR30024">
    <property type="entry name" value="ALIPHATIC SULFONATES-BINDING PROTEIN-RELATED"/>
    <property type="match status" value="1"/>
</dbReference>
<evidence type="ECO:0000256" key="3">
    <source>
        <dbReference type="ARBA" id="ARBA00022729"/>
    </source>
</evidence>
<feature type="domain" description="SsuA/THI5-like" evidence="6">
    <location>
        <begin position="64"/>
        <end position="258"/>
    </location>
</feature>
<dbReference type="Gene3D" id="3.40.190.10">
    <property type="entry name" value="Periplasmic binding protein-like II"/>
    <property type="match status" value="2"/>
</dbReference>
<keyword evidence="3 5" id="KW-0732">Signal</keyword>
<reference evidence="7 8" key="1">
    <citation type="submission" date="2017-11" db="EMBL/GenBank/DDBJ databases">
        <title>Genomic Encyclopedia of Archaeal and Bacterial Type Strains, Phase II (KMG-II): From Individual Species to Whole Genera.</title>
        <authorList>
            <person name="Goeker M."/>
        </authorList>
    </citation>
    <scope>NUCLEOTIDE SEQUENCE [LARGE SCALE GENOMIC DNA]</scope>
    <source>
        <strain evidence="7 8">DSM 25625</strain>
    </source>
</reference>
<evidence type="ECO:0000256" key="5">
    <source>
        <dbReference type="SAM" id="SignalP"/>
    </source>
</evidence>
<dbReference type="Proteomes" id="UP000230161">
    <property type="component" value="Unassembled WGS sequence"/>
</dbReference>
<dbReference type="PROSITE" id="PS51257">
    <property type="entry name" value="PROKAR_LIPOPROTEIN"/>
    <property type="match status" value="1"/>
</dbReference>
<name>A0A2M9BZU1_9MICO</name>
<feature type="region of interest" description="Disordered" evidence="4">
    <location>
        <begin position="21"/>
        <end position="41"/>
    </location>
</feature>
<comment type="caution">
    <text evidence="7">The sequence shown here is derived from an EMBL/GenBank/DDBJ whole genome shotgun (WGS) entry which is preliminary data.</text>
</comment>
<feature type="compositionally biased region" description="Low complexity" evidence="4">
    <location>
        <begin position="21"/>
        <end position="35"/>
    </location>
</feature>
<evidence type="ECO:0000313" key="7">
    <source>
        <dbReference type="EMBL" id="PJJ63611.1"/>
    </source>
</evidence>
<dbReference type="SUPFAM" id="SSF53850">
    <property type="entry name" value="Periplasmic binding protein-like II"/>
    <property type="match status" value="1"/>
</dbReference>
<feature type="chain" id="PRO_5038522225" evidence="5">
    <location>
        <begin position="20"/>
        <end position="331"/>
    </location>
</feature>
<dbReference type="GO" id="GO:0042597">
    <property type="term" value="C:periplasmic space"/>
    <property type="evidence" value="ECO:0007669"/>
    <property type="project" value="UniProtKB-SubCell"/>
</dbReference>
<comment type="similarity">
    <text evidence="2">Belongs to the bacterial solute-binding protein SsuA/TauA family.</text>
</comment>
<comment type="subcellular location">
    <subcellularLocation>
        <location evidence="1">Periplasm</location>
    </subcellularLocation>
</comment>
<dbReference type="Pfam" id="PF09084">
    <property type="entry name" value="NMT1"/>
    <property type="match status" value="1"/>
</dbReference>
<accession>A0A2M9BZU1</accession>
<dbReference type="EMBL" id="PGFB01000002">
    <property type="protein sequence ID" value="PJJ63611.1"/>
    <property type="molecule type" value="Genomic_DNA"/>
</dbReference>
<dbReference type="AlphaFoldDB" id="A0A2M9BZU1"/>
<gene>
    <name evidence="7" type="ORF">CLV54_1281</name>
</gene>
<organism evidence="7 8">
    <name type="scientific">Compostimonas suwonensis</name>
    <dbReference type="NCBI Taxonomy" id="1048394"/>
    <lineage>
        <taxon>Bacteria</taxon>
        <taxon>Bacillati</taxon>
        <taxon>Actinomycetota</taxon>
        <taxon>Actinomycetes</taxon>
        <taxon>Micrococcales</taxon>
        <taxon>Microbacteriaceae</taxon>
        <taxon>Compostimonas</taxon>
    </lineage>
</organism>